<organism evidence="2 3">
    <name type="scientific">Caenorhabditis bovis</name>
    <dbReference type="NCBI Taxonomy" id="2654633"/>
    <lineage>
        <taxon>Eukaryota</taxon>
        <taxon>Metazoa</taxon>
        <taxon>Ecdysozoa</taxon>
        <taxon>Nematoda</taxon>
        <taxon>Chromadorea</taxon>
        <taxon>Rhabditida</taxon>
        <taxon>Rhabditina</taxon>
        <taxon>Rhabditomorpha</taxon>
        <taxon>Rhabditoidea</taxon>
        <taxon>Rhabditidae</taxon>
        <taxon>Peloderinae</taxon>
        <taxon>Caenorhabditis</taxon>
    </lineage>
</organism>
<dbReference type="AlphaFoldDB" id="A0A8S1ESF3"/>
<dbReference type="Proteomes" id="UP000494206">
    <property type="component" value="Unassembled WGS sequence"/>
</dbReference>
<reference evidence="2 3" key="1">
    <citation type="submission" date="2020-04" db="EMBL/GenBank/DDBJ databases">
        <authorList>
            <person name="Laetsch R D."/>
            <person name="Stevens L."/>
            <person name="Kumar S."/>
            <person name="Blaxter L. M."/>
        </authorList>
    </citation>
    <scope>NUCLEOTIDE SEQUENCE [LARGE SCALE GENOMIC DNA]</scope>
</reference>
<sequence length="140" mass="15776">MKLQQIERESVTNDDLRISLCETAKNSSVTTAITQINMNAQLNEVHKPVEDAVAENIIINPKKAKFAGNIDNKMKAKKVSSQLDDELRKAMEEKASNTNIPANNKRLRVKIKESKCKVYATNDESTEEEQSVNEKRKVST</sequence>
<comment type="caution">
    <text evidence="2">The sequence shown here is derived from an EMBL/GenBank/DDBJ whole genome shotgun (WGS) entry which is preliminary data.</text>
</comment>
<dbReference type="OrthoDB" id="5869307at2759"/>
<name>A0A8S1ESF3_9PELO</name>
<dbReference type="EMBL" id="CADEPM010000003">
    <property type="protein sequence ID" value="CAB3403035.1"/>
    <property type="molecule type" value="Genomic_DNA"/>
</dbReference>
<proteinExistence type="predicted"/>
<gene>
    <name evidence="2" type="ORF">CBOVIS_LOCUS5560</name>
</gene>
<evidence type="ECO:0000313" key="3">
    <source>
        <dbReference type="Proteomes" id="UP000494206"/>
    </source>
</evidence>
<protein>
    <submittedName>
        <fullName evidence="2">Uncharacterized protein</fullName>
    </submittedName>
</protein>
<evidence type="ECO:0000313" key="2">
    <source>
        <dbReference type="EMBL" id="CAB3403035.1"/>
    </source>
</evidence>
<evidence type="ECO:0000256" key="1">
    <source>
        <dbReference type="SAM" id="MobiDB-lite"/>
    </source>
</evidence>
<feature type="region of interest" description="Disordered" evidence="1">
    <location>
        <begin position="119"/>
        <end position="140"/>
    </location>
</feature>
<keyword evidence="3" id="KW-1185">Reference proteome</keyword>
<accession>A0A8S1ESF3</accession>